<sequence length="191" mass="21192">MRKIKIFEHISLDGVIQHENDEHFTYAGWTNPYRTPVGLAILLEAQGTNFDLLLGRTTYNQWSEFWPKAGDTPMANSLNAATKYVATHRPDSLEWGPAADLGTDIIAGIRSIKSTDGPDLVLYGSSTLTSLLMEQGLVDEVVLIVYPILLGRGKRFFSDRVKAQELAFVNTKTTPTGLLLNTYRYVGALQS</sequence>
<dbReference type="Pfam" id="PF01872">
    <property type="entry name" value="RibD_C"/>
    <property type="match status" value="1"/>
</dbReference>
<name>A0A7G9QKC9_9SPHI</name>
<dbReference type="InterPro" id="IPR002734">
    <property type="entry name" value="RibDG_C"/>
</dbReference>
<dbReference type="SUPFAM" id="SSF53597">
    <property type="entry name" value="Dihydrofolate reductase-like"/>
    <property type="match status" value="1"/>
</dbReference>
<gene>
    <name evidence="2" type="ORF">H9L23_06865</name>
</gene>
<dbReference type="EMBL" id="CP060723">
    <property type="protein sequence ID" value="QNN43804.1"/>
    <property type="molecule type" value="Genomic_DNA"/>
</dbReference>
<organism evidence="2 3">
    <name type="scientific">Pedobacter roseus</name>
    <dbReference type="NCBI Taxonomy" id="336820"/>
    <lineage>
        <taxon>Bacteria</taxon>
        <taxon>Pseudomonadati</taxon>
        <taxon>Bacteroidota</taxon>
        <taxon>Sphingobacteriia</taxon>
        <taxon>Sphingobacteriales</taxon>
        <taxon>Sphingobacteriaceae</taxon>
        <taxon>Pedobacter</taxon>
    </lineage>
</organism>
<evidence type="ECO:0000313" key="3">
    <source>
        <dbReference type="Proteomes" id="UP000515806"/>
    </source>
</evidence>
<feature type="domain" description="Bacterial bifunctional deaminase-reductase C-terminal" evidence="1">
    <location>
        <begin position="3"/>
        <end position="179"/>
    </location>
</feature>
<dbReference type="RefSeq" id="WP_187594267.1">
    <property type="nucleotide sequence ID" value="NZ_CP060723.1"/>
</dbReference>
<dbReference type="Proteomes" id="UP000515806">
    <property type="component" value="Chromosome"/>
</dbReference>
<reference evidence="2 3" key="1">
    <citation type="submission" date="2020-08" db="EMBL/GenBank/DDBJ databases">
        <title>Genome sequence of Pedobacter roseus KACC 11594T.</title>
        <authorList>
            <person name="Hyun D.-W."/>
            <person name="Bae J.-W."/>
        </authorList>
    </citation>
    <scope>NUCLEOTIDE SEQUENCE [LARGE SCALE GENOMIC DNA]</scope>
    <source>
        <strain evidence="2 3">KACC 11594</strain>
    </source>
</reference>
<dbReference type="KEGG" id="proe:H9L23_06865"/>
<dbReference type="AlphaFoldDB" id="A0A7G9QKC9"/>
<evidence type="ECO:0000313" key="2">
    <source>
        <dbReference type="EMBL" id="QNN43804.1"/>
    </source>
</evidence>
<protein>
    <submittedName>
        <fullName evidence="2">Dihydrofolate reductase family protein</fullName>
    </submittedName>
</protein>
<dbReference type="GO" id="GO:0009231">
    <property type="term" value="P:riboflavin biosynthetic process"/>
    <property type="evidence" value="ECO:0007669"/>
    <property type="project" value="InterPro"/>
</dbReference>
<keyword evidence="3" id="KW-1185">Reference proteome</keyword>
<dbReference type="InterPro" id="IPR024072">
    <property type="entry name" value="DHFR-like_dom_sf"/>
</dbReference>
<proteinExistence type="predicted"/>
<accession>A0A7G9QKC9</accession>
<dbReference type="GO" id="GO:0008703">
    <property type="term" value="F:5-amino-6-(5-phosphoribosylamino)uracil reductase activity"/>
    <property type="evidence" value="ECO:0007669"/>
    <property type="project" value="InterPro"/>
</dbReference>
<evidence type="ECO:0000259" key="1">
    <source>
        <dbReference type="Pfam" id="PF01872"/>
    </source>
</evidence>
<dbReference type="Gene3D" id="3.40.430.10">
    <property type="entry name" value="Dihydrofolate Reductase, subunit A"/>
    <property type="match status" value="1"/>
</dbReference>